<dbReference type="GO" id="GO:0031207">
    <property type="term" value="C:Sec62/Sec63 complex"/>
    <property type="evidence" value="ECO:0007669"/>
    <property type="project" value="TreeGrafter"/>
</dbReference>
<feature type="domain" description="J" evidence="3">
    <location>
        <begin position="105"/>
        <end position="195"/>
    </location>
</feature>
<feature type="compositionally biased region" description="Acidic residues" evidence="1">
    <location>
        <begin position="748"/>
        <end position="766"/>
    </location>
</feature>
<dbReference type="AlphaFoldDB" id="E4WTR9"/>
<proteinExistence type="predicted"/>
<evidence type="ECO:0000256" key="1">
    <source>
        <dbReference type="SAM" id="MobiDB-lite"/>
    </source>
</evidence>
<evidence type="ECO:0000259" key="3">
    <source>
        <dbReference type="PROSITE" id="PS50076"/>
    </source>
</evidence>
<name>E4WTR9_OIKDI</name>
<dbReference type="SMART" id="SM00271">
    <property type="entry name" value="DnaJ"/>
    <property type="match status" value="1"/>
</dbReference>
<dbReference type="PANTHER" id="PTHR24075">
    <property type="entry name" value="SEC63 DOMAIN-CONTAINING"/>
    <property type="match status" value="1"/>
</dbReference>
<dbReference type="OrthoDB" id="1734229at2759"/>
<feature type="region of interest" description="Disordered" evidence="1">
    <location>
        <begin position="729"/>
        <end position="766"/>
    </location>
</feature>
<dbReference type="SUPFAM" id="SSF46565">
    <property type="entry name" value="Chaperone J-domain"/>
    <property type="match status" value="1"/>
</dbReference>
<keyword evidence="2" id="KW-1133">Transmembrane helix</keyword>
<dbReference type="Proteomes" id="UP000001307">
    <property type="component" value="Unassembled WGS sequence"/>
</dbReference>
<gene>
    <name evidence="4" type="ORF">GSOID_T00006100001</name>
</gene>
<reference evidence="4" key="1">
    <citation type="journal article" date="2010" name="Science">
        <title>Plasticity of animal genome architecture unmasked by rapid evolution of a pelagic tunicate.</title>
        <authorList>
            <person name="Denoeud F."/>
            <person name="Henriet S."/>
            <person name="Mungpakdee S."/>
            <person name="Aury J.M."/>
            <person name="Da Silva C."/>
            <person name="Brinkmann H."/>
            <person name="Mikhaleva J."/>
            <person name="Olsen L.C."/>
            <person name="Jubin C."/>
            <person name="Canestro C."/>
            <person name="Bouquet J.M."/>
            <person name="Danks G."/>
            <person name="Poulain J."/>
            <person name="Campsteijn C."/>
            <person name="Adamski M."/>
            <person name="Cross I."/>
            <person name="Yadetie F."/>
            <person name="Muffato M."/>
            <person name="Louis A."/>
            <person name="Butcher S."/>
            <person name="Tsagkogeorga G."/>
            <person name="Konrad A."/>
            <person name="Singh S."/>
            <person name="Jensen M.F."/>
            <person name="Cong E.H."/>
            <person name="Eikeseth-Otteraa H."/>
            <person name="Noel B."/>
            <person name="Anthouard V."/>
            <person name="Porcel B.M."/>
            <person name="Kachouri-Lafond R."/>
            <person name="Nishino A."/>
            <person name="Ugolini M."/>
            <person name="Chourrout P."/>
            <person name="Nishida H."/>
            <person name="Aasland R."/>
            <person name="Huzurbazar S."/>
            <person name="Westhof E."/>
            <person name="Delsuc F."/>
            <person name="Lehrach H."/>
            <person name="Reinhardt R."/>
            <person name="Weissenbach J."/>
            <person name="Roy S.W."/>
            <person name="Artiguenave F."/>
            <person name="Postlethwait J.H."/>
            <person name="Manak J.R."/>
            <person name="Thompson E.M."/>
            <person name="Jaillon O."/>
            <person name="Du Pasquier L."/>
            <person name="Boudinot P."/>
            <person name="Liberles D.A."/>
            <person name="Volff J.N."/>
            <person name="Philippe H."/>
            <person name="Lenhard B."/>
            <person name="Roest Crollius H."/>
            <person name="Wincker P."/>
            <person name="Chourrout D."/>
        </authorList>
    </citation>
    <scope>NUCLEOTIDE SEQUENCE [LARGE SCALE GENOMIC DNA]</scope>
</reference>
<dbReference type="CDD" id="cd06257">
    <property type="entry name" value="DnaJ"/>
    <property type="match status" value="1"/>
</dbReference>
<feature type="region of interest" description="Disordered" evidence="1">
    <location>
        <begin position="530"/>
        <end position="626"/>
    </location>
</feature>
<feature type="transmembrane region" description="Helical" evidence="2">
    <location>
        <begin position="73"/>
        <end position="91"/>
    </location>
</feature>
<dbReference type="PROSITE" id="PS50076">
    <property type="entry name" value="DNAJ_2"/>
    <property type="match status" value="1"/>
</dbReference>
<dbReference type="GO" id="GO:0006614">
    <property type="term" value="P:SRP-dependent cotranslational protein targeting to membrane"/>
    <property type="evidence" value="ECO:0007669"/>
    <property type="project" value="TreeGrafter"/>
</dbReference>
<dbReference type="FunCoup" id="E4WTR9">
    <property type="interactions" value="811"/>
</dbReference>
<accession>E4WTR9</accession>
<dbReference type="EMBL" id="FN653016">
    <property type="protein sequence ID" value="CBY07020.1"/>
    <property type="molecule type" value="Genomic_DNA"/>
</dbReference>
<feature type="transmembrane region" description="Helical" evidence="2">
    <location>
        <begin position="221"/>
        <end position="243"/>
    </location>
</feature>
<dbReference type="SUPFAM" id="SSF81296">
    <property type="entry name" value="E set domains"/>
    <property type="match status" value="1"/>
</dbReference>
<dbReference type="Gene3D" id="1.10.3380.10">
    <property type="entry name" value="Sec63 N-terminal domain-like domain"/>
    <property type="match status" value="1"/>
</dbReference>
<feature type="compositionally biased region" description="Acidic residues" evidence="1">
    <location>
        <begin position="582"/>
        <end position="608"/>
    </location>
</feature>
<dbReference type="InterPro" id="IPR014756">
    <property type="entry name" value="Ig_E-set"/>
</dbReference>
<dbReference type="GO" id="GO:0008320">
    <property type="term" value="F:protein transmembrane transporter activity"/>
    <property type="evidence" value="ECO:0007669"/>
    <property type="project" value="TreeGrafter"/>
</dbReference>
<evidence type="ECO:0000256" key="2">
    <source>
        <dbReference type="SAM" id="Phobius"/>
    </source>
</evidence>
<dbReference type="InParanoid" id="E4WTR9"/>
<evidence type="ECO:0000313" key="4">
    <source>
        <dbReference type="EMBL" id="CBY07020.1"/>
    </source>
</evidence>
<dbReference type="Gene3D" id="1.10.287.110">
    <property type="entry name" value="DnaJ domain"/>
    <property type="match status" value="1"/>
</dbReference>
<keyword evidence="2" id="KW-0472">Membrane</keyword>
<evidence type="ECO:0000313" key="5">
    <source>
        <dbReference type="Proteomes" id="UP000001307"/>
    </source>
</evidence>
<dbReference type="GO" id="GO:0006620">
    <property type="term" value="P:post-translational protein targeting to endoplasmic reticulum membrane"/>
    <property type="evidence" value="ECO:0007669"/>
    <property type="project" value="TreeGrafter"/>
</dbReference>
<dbReference type="PANTHER" id="PTHR24075:SF0">
    <property type="entry name" value="TRANSLOCATION PROTEIN SEC63 HOMOLOG"/>
    <property type="match status" value="1"/>
</dbReference>
<protein>
    <recommendedName>
        <fullName evidence="3">J domain-containing protein</fullName>
    </recommendedName>
</protein>
<dbReference type="Gene3D" id="2.60.40.150">
    <property type="entry name" value="C2 domain"/>
    <property type="match status" value="1"/>
</dbReference>
<feature type="compositionally biased region" description="Acidic residues" evidence="1">
    <location>
        <begin position="729"/>
        <end position="741"/>
    </location>
</feature>
<dbReference type="InterPro" id="IPR001623">
    <property type="entry name" value="DnaJ_domain"/>
</dbReference>
<dbReference type="GO" id="GO:0003723">
    <property type="term" value="F:RNA binding"/>
    <property type="evidence" value="ECO:0007669"/>
    <property type="project" value="TreeGrafter"/>
</dbReference>
<feature type="compositionally biased region" description="Basic and acidic residues" evidence="1">
    <location>
        <begin position="569"/>
        <end position="578"/>
    </location>
</feature>
<dbReference type="InterPro" id="IPR036869">
    <property type="entry name" value="J_dom_sf"/>
</dbReference>
<organism evidence="4">
    <name type="scientific">Oikopleura dioica</name>
    <name type="common">Tunicate</name>
    <dbReference type="NCBI Taxonomy" id="34765"/>
    <lineage>
        <taxon>Eukaryota</taxon>
        <taxon>Metazoa</taxon>
        <taxon>Chordata</taxon>
        <taxon>Tunicata</taxon>
        <taxon>Appendicularia</taxon>
        <taxon>Copelata</taxon>
        <taxon>Oikopleuridae</taxon>
        <taxon>Oikopleura</taxon>
    </lineage>
</organism>
<sequence>MTQASLRAFCDANIFIYQTHFNHSLAPFTFKKFRSSKNSKEEEKLNEKREKHGNSKWFKKKEADLKTLGASPWISRFVILLCWAVLFFIGYTASQTEEVVTVVFDPFEILGVSQNDPQFQDFESGKKSIKKIYRDLSRTNHPDKLRNEYLKERANDGAEIPDEMETTNNEAWGKINKAYETLTDPLMFENWVKYGNPDGMLQTKYGVALPAWIVAEENHMYVLGLYGLLFGIMLPAIVGNWWYKSIQYTSEAVLIKTTKLFEFYVYRTPLMNRRRALMVFSGAFEFNANHNKDVKERTGDAEQLPVLMREIEEYERNVSKPPTDKPFDQGYSMKVRLLYFAHMYDIKLSPELQEDLDMILKKVPDLHAELVSKVFFLTQAMLQQGQMPKVPKVETLDNIIRNMQNLVQGLPLNQRSVAFMQLPHFKEDFIRFLNAKKARSLKQLAARPIDEIQAIFKSLPEKEFNELYEVFRDIPALQMKVDVKVEDDDDDHKITTGSIVTVSTELTRHNMEDLSQAASNGEEIVYNDGDMGEVKISPTPEQKETANQAKKLKSKKGPQAAAAKRAAKAAREAAEKGAGDGPVEEDEEEEDEDETETPENDSDVEDAEDKTWKRLQKKNKRKNVLSADNSRITHTVHAPRYPSEKQEWWWVYLCMTNPKREKLSERLLCEPVQVQNLVDVKEVDIRFPAPGRPGMYNFVVYVRSDSYIDIDLKHEFTVKVEEKVEEEILPEMWDSEAESDVDGGFVTDSDDETSSSEEETDSEDEE</sequence>
<keyword evidence="5" id="KW-1185">Reference proteome</keyword>
<dbReference type="SUPFAM" id="SSF158702">
    <property type="entry name" value="Sec63 N-terminal domain-like"/>
    <property type="match status" value="1"/>
</dbReference>
<feature type="compositionally biased region" description="Basic residues" evidence="1">
    <location>
        <begin position="613"/>
        <end position="623"/>
    </location>
</feature>
<keyword evidence="2" id="KW-0812">Transmembrane</keyword>
<dbReference type="InterPro" id="IPR035892">
    <property type="entry name" value="C2_domain_sf"/>
</dbReference>